<dbReference type="GO" id="GO:0003723">
    <property type="term" value="F:RNA binding"/>
    <property type="evidence" value="ECO:0007669"/>
    <property type="project" value="UniProtKB-KW"/>
</dbReference>
<dbReference type="InterPro" id="IPR014001">
    <property type="entry name" value="Helicase_ATP-bd"/>
</dbReference>
<dbReference type="GO" id="GO:0016787">
    <property type="term" value="F:hydrolase activity"/>
    <property type="evidence" value="ECO:0007669"/>
    <property type="project" value="UniProtKB-KW"/>
</dbReference>
<feature type="region of interest" description="Disordered" evidence="12">
    <location>
        <begin position="1"/>
        <end position="88"/>
    </location>
</feature>
<dbReference type="SUPFAM" id="SSF53213">
    <property type="entry name" value="LigB-like"/>
    <property type="match status" value="1"/>
</dbReference>
<feature type="domain" description="Helicase C-terminal" evidence="14">
    <location>
        <begin position="394"/>
        <end position="554"/>
    </location>
</feature>
<feature type="compositionally biased region" description="Basic and acidic residues" evidence="12">
    <location>
        <begin position="53"/>
        <end position="67"/>
    </location>
</feature>
<sequence>MSAPESAPKRRRIQRSPSPTYKLDGEDDEYEPYVPVAQRRSAKLAKLASRGANAEKDKAKLLQQEKEEREDEEREEERRREKARKERTLLMEAQEVHSKKAAEDSKKTEAEKTEEADAQILAAIASRKKLASDLELAKGIQYTETLKNIRDKYHIIVDGEDVPPPIEAFADMKLPEPLLKFLKSKRITSPTPIQLQGLPVAFAGRDMIGIAFTGSGKTLAFCLPIIMFALEEEAKLPFIRGEGPVGVILCPSRELASQTYENVLQWTDALASSGKYPRINTLLCMGGISMGEQSHVLNKGLHIVVATPGRLIDMLEKKKFNFDSCRYMCLDEADRMIDLGFEDDVRNIMSFFKRQRQTMLFSATMPRKIQDFAQQSLIRPVLVNVGRAGAANLDVLQVVEYVKQEAKMVYLLECLQKTAPPVIIFSDNKNEVDDIQEYLLLKGIEAVAIHGSKSQEERQYAIKSFKSGAKDVMVASGVASKGLDFNEIQHVIIFSMPKEIEDYVHQIGRTGRSGKTGIATTFVNMNTPEQTLLDLKYLLMEAGQKVPLFLQSIEDPRAAQGGSLTGCPVSRTWYLQLPKAGGDPTEADGITSRGRYWWILRHLVGLASRRVIYRLWQTPKSVCLAHMLPFMLARTLPSVLKEYPPQSPGSPQGRRTIYQSEKPLATFFFSHGSPRTLVDETDTTAFAKKIGEYARAEGVTGIVWMGLSTAAHWETHEDRIEISTNKRPGKDMVSFVPPEMLQWYNEYQINSSPELAQVCHDKLVSAGFNAILNEEAIWHQDVMIPIRWMYPDFHECPPMTIISVNGRFDPWFHLKVGLTLRALRHEKILLIGTGGGVHNLYTVSWHRMLLYQDTLTRTKPIDLDLDAFGMSMKECVVRNSGPHMGRSLARLLEHPHFLQCNPSPEHFLPMIYAAGGCSTWEDDSDEYFNIFGGENWEMDTQLNVNFAFGLHKSDTIFRAVGKHERNGRRQPKLPRALANPTLTAIAV</sequence>
<dbReference type="CDD" id="cd18787">
    <property type="entry name" value="SF2_C_DEAD"/>
    <property type="match status" value="1"/>
</dbReference>
<dbReference type="SMART" id="SM00490">
    <property type="entry name" value="HELICc"/>
    <property type="match status" value="1"/>
</dbReference>
<dbReference type="GO" id="GO:0003724">
    <property type="term" value="F:RNA helicase activity"/>
    <property type="evidence" value="ECO:0007669"/>
    <property type="project" value="UniProtKB-EC"/>
</dbReference>
<dbReference type="STRING" id="205917.A0A4Y9YVE1"/>
<dbReference type="Gene3D" id="3.40.830.10">
    <property type="entry name" value="LigB-like"/>
    <property type="match status" value="1"/>
</dbReference>
<name>A0A4Y9YVE1_9AGAM</name>
<keyword evidence="4" id="KW-0863">Zinc-finger</keyword>
<evidence type="ECO:0000256" key="7">
    <source>
        <dbReference type="ARBA" id="ARBA00022833"/>
    </source>
</evidence>
<evidence type="ECO:0000256" key="5">
    <source>
        <dbReference type="ARBA" id="ARBA00022801"/>
    </source>
</evidence>
<comment type="caution">
    <text evidence="16">The sequence shown here is derived from an EMBL/GenBank/DDBJ whole genome shotgun (WGS) entry which is preliminary data.</text>
</comment>
<gene>
    <name evidence="16" type="ORF">EVG20_g5408</name>
</gene>
<evidence type="ECO:0000256" key="9">
    <source>
        <dbReference type="ARBA" id="ARBA00022884"/>
    </source>
</evidence>
<dbReference type="InterPro" id="IPR011545">
    <property type="entry name" value="DEAD/DEAH_box_helicase_dom"/>
</dbReference>
<evidence type="ECO:0000256" key="11">
    <source>
        <dbReference type="PROSITE-ProRule" id="PRU00552"/>
    </source>
</evidence>
<evidence type="ECO:0000256" key="8">
    <source>
        <dbReference type="ARBA" id="ARBA00022840"/>
    </source>
</evidence>
<dbReference type="Proteomes" id="UP000298327">
    <property type="component" value="Unassembled WGS sequence"/>
</dbReference>
<dbReference type="Pfam" id="PF00271">
    <property type="entry name" value="Helicase_C"/>
    <property type="match status" value="1"/>
</dbReference>
<feature type="domain" description="Helicase ATP-binding" evidence="13">
    <location>
        <begin position="198"/>
        <end position="383"/>
    </location>
</feature>
<dbReference type="InterPro" id="IPR014436">
    <property type="entry name" value="Extradiol_dOase_DODA"/>
</dbReference>
<keyword evidence="17" id="KW-1185">Reference proteome</keyword>
<evidence type="ECO:0000313" key="16">
    <source>
        <dbReference type="EMBL" id="TFY65687.1"/>
    </source>
</evidence>
<feature type="short sequence motif" description="Q motif" evidence="11">
    <location>
        <begin position="167"/>
        <end position="195"/>
    </location>
</feature>
<keyword evidence="3" id="KW-0547">Nucleotide-binding</keyword>
<protein>
    <recommendedName>
        <fullName evidence="1">RNA helicase</fullName>
        <ecNumber evidence="1">3.6.4.13</ecNumber>
    </recommendedName>
</protein>
<dbReference type="GO" id="GO:0005737">
    <property type="term" value="C:cytoplasm"/>
    <property type="evidence" value="ECO:0007669"/>
    <property type="project" value="UniProtKB-ARBA"/>
</dbReference>
<dbReference type="GO" id="GO:0051213">
    <property type="term" value="F:dioxygenase activity"/>
    <property type="evidence" value="ECO:0007669"/>
    <property type="project" value="InterPro"/>
</dbReference>
<accession>A0A4Y9YVE1</accession>
<dbReference type="CDD" id="cd07363">
    <property type="entry name" value="45_DOPA_Dioxygenase"/>
    <property type="match status" value="1"/>
</dbReference>
<dbReference type="OrthoDB" id="196131at2759"/>
<keyword evidence="8" id="KW-0067">ATP-binding</keyword>
<keyword evidence="2" id="KW-0479">Metal-binding</keyword>
<dbReference type="InterPro" id="IPR001650">
    <property type="entry name" value="Helicase_C-like"/>
</dbReference>
<keyword evidence="6" id="KW-0347">Helicase</keyword>
<dbReference type="InterPro" id="IPR014014">
    <property type="entry name" value="RNA_helicase_DEAD_Q_motif"/>
</dbReference>
<dbReference type="Gene3D" id="3.40.50.300">
    <property type="entry name" value="P-loop containing nucleotide triphosphate hydrolases"/>
    <property type="match status" value="2"/>
</dbReference>
<keyword evidence="5" id="KW-0378">Hydrolase</keyword>
<dbReference type="PROSITE" id="PS51195">
    <property type="entry name" value="Q_MOTIF"/>
    <property type="match status" value="1"/>
</dbReference>
<evidence type="ECO:0000256" key="6">
    <source>
        <dbReference type="ARBA" id="ARBA00022806"/>
    </source>
</evidence>
<evidence type="ECO:0000256" key="2">
    <source>
        <dbReference type="ARBA" id="ARBA00022723"/>
    </source>
</evidence>
<evidence type="ECO:0000256" key="1">
    <source>
        <dbReference type="ARBA" id="ARBA00012552"/>
    </source>
</evidence>
<dbReference type="PANTHER" id="PTHR47958">
    <property type="entry name" value="ATP-DEPENDENT RNA HELICASE DBP3"/>
    <property type="match status" value="1"/>
</dbReference>
<feature type="compositionally biased region" description="Basic and acidic residues" evidence="12">
    <location>
        <begin position="76"/>
        <end position="88"/>
    </location>
</feature>
<feature type="domain" description="DEAD-box RNA helicase Q" evidence="15">
    <location>
        <begin position="167"/>
        <end position="195"/>
    </location>
</feature>
<evidence type="ECO:0000256" key="4">
    <source>
        <dbReference type="ARBA" id="ARBA00022771"/>
    </source>
</evidence>
<evidence type="ECO:0000256" key="12">
    <source>
        <dbReference type="SAM" id="MobiDB-lite"/>
    </source>
</evidence>
<proteinExistence type="predicted"/>
<dbReference type="FunFam" id="3.40.50.300:FF:000657">
    <property type="entry name" value="Probable ATP-dependent RNA helicase DDX41"/>
    <property type="match status" value="1"/>
</dbReference>
<dbReference type="EMBL" id="SEOQ01000318">
    <property type="protein sequence ID" value="TFY65687.1"/>
    <property type="molecule type" value="Genomic_DNA"/>
</dbReference>
<keyword evidence="7" id="KW-0862">Zinc</keyword>
<dbReference type="PROSITE" id="PS51194">
    <property type="entry name" value="HELICASE_CTER"/>
    <property type="match status" value="1"/>
</dbReference>
<dbReference type="EC" id="3.6.4.13" evidence="1"/>
<dbReference type="GO" id="GO:0008270">
    <property type="term" value="F:zinc ion binding"/>
    <property type="evidence" value="ECO:0007669"/>
    <property type="project" value="UniProtKB-KW"/>
</dbReference>
<keyword evidence="9" id="KW-0694">RNA-binding</keyword>
<evidence type="ECO:0000259" key="14">
    <source>
        <dbReference type="PROSITE" id="PS51194"/>
    </source>
</evidence>
<organism evidence="16 17">
    <name type="scientific">Dentipellis fragilis</name>
    <dbReference type="NCBI Taxonomy" id="205917"/>
    <lineage>
        <taxon>Eukaryota</taxon>
        <taxon>Fungi</taxon>
        <taxon>Dikarya</taxon>
        <taxon>Basidiomycota</taxon>
        <taxon>Agaricomycotina</taxon>
        <taxon>Agaricomycetes</taxon>
        <taxon>Russulales</taxon>
        <taxon>Hericiaceae</taxon>
        <taxon>Dentipellis</taxon>
    </lineage>
</organism>
<dbReference type="AlphaFoldDB" id="A0A4Y9YVE1"/>
<comment type="catalytic activity">
    <reaction evidence="10">
        <text>ATP + H2O = ADP + phosphate + H(+)</text>
        <dbReference type="Rhea" id="RHEA:13065"/>
        <dbReference type="ChEBI" id="CHEBI:15377"/>
        <dbReference type="ChEBI" id="CHEBI:15378"/>
        <dbReference type="ChEBI" id="CHEBI:30616"/>
        <dbReference type="ChEBI" id="CHEBI:43474"/>
        <dbReference type="ChEBI" id="CHEBI:456216"/>
        <dbReference type="EC" id="3.6.4.13"/>
    </reaction>
</comment>
<dbReference type="Pfam" id="PF00270">
    <property type="entry name" value="DEAD"/>
    <property type="match status" value="1"/>
</dbReference>
<dbReference type="GO" id="GO:0005524">
    <property type="term" value="F:ATP binding"/>
    <property type="evidence" value="ECO:0007669"/>
    <property type="project" value="UniProtKB-KW"/>
</dbReference>
<evidence type="ECO:0000256" key="10">
    <source>
        <dbReference type="ARBA" id="ARBA00047984"/>
    </source>
</evidence>
<dbReference type="SUPFAM" id="SSF52540">
    <property type="entry name" value="P-loop containing nucleoside triphosphate hydrolases"/>
    <property type="match status" value="2"/>
</dbReference>
<dbReference type="InterPro" id="IPR027417">
    <property type="entry name" value="P-loop_NTPase"/>
</dbReference>
<evidence type="ECO:0000259" key="13">
    <source>
        <dbReference type="PROSITE" id="PS51192"/>
    </source>
</evidence>
<reference evidence="16 17" key="1">
    <citation type="submission" date="2019-02" db="EMBL/GenBank/DDBJ databases">
        <title>Genome sequencing of the rare red list fungi Dentipellis fragilis.</title>
        <authorList>
            <person name="Buettner E."/>
            <person name="Kellner H."/>
        </authorList>
    </citation>
    <scope>NUCLEOTIDE SEQUENCE [LARGE SCALE GENOMIC DNA]</scope>
    <source>
        <strain evidence="16 17">DSM 105465</strain>
    </source>
</reference>
<dbReference type="PROSITE" id="PS51192">
    <property type="entry name" value="HELICASE_ATP_BIND_1"/>
    <property type="match status" value="1"/>
</dbReference>
<evidence type="ECO:0000313" key="17">
    <source>
        <dbReference type="Proteomes" id="UP000298327"/>
    </source>
</evidence>
<evidence type="ECO:0000256" key="3">
    <source>
        <dbReference type="ARBA" id="ARBA00022741"/>
    </source>
</evidence>
<evidence type="ECO:0000259" key="15">
    <source>
        <dbReference type="PROSITE" id="PS51195"/>
    </source>
</evidence>
<dbReference type="SMART" id="SM00487">
    <property type="entry name" value="DEXDc"/>
    <property type="match status" value="1"/>
</dbReference>